<dbReference type="GO" id="GO:0000981">
    <property type="term" value="F:DNA-binding transcription factor activity, RNA polymerase II-specific"/>
    <property type="evidence" value="ECO:0007669"/>
    <property type="project" value="TreeGrafter"/>
</dbReference>
<evidence type="ECO:0000256" key="2">
    <source>
        <dbReference type="ARBA" id="ARBA00022723"/>
    </source>
</evidence>
<dbReference type="FunFam" id="3.30.160.60:FF:000238">
    <property type="entry name" value="Zinc finger protein 485"/>
    <property type="match status" value="1"/>
</dbReference>
<keyword evidence="2" id="KW-0479">Metal-binding</keyword>
<protein>
    <submittedName>
        <fullName evidence="9">ZF316 protein</fullName>
    </submittedName>
</protein>
<evidence type="ECO:0000313" key="9">
    <source>
        <dbReference type="EMBL" id="NXP52361.1"/>
    </source>
</evidence>
<dbReference type="GO" id="GO:0000978">
    <property type="term" value="F:RNA polymerase II cis-regulatory region sequence-specific DNA binding"/>
    <property type="evidence" value="ECO:0007669"/>
    <property type="project" value="TreeGrafter"/>
</dbReference>
<keyword evidence="6" id="KW-0539">Nucleus</keyword>
<dbReference type="InterPro" id="IPR013087">
    <property type="entry name" value="Znf_C2H2_type"/>
</dbReference>
<accession>A0A7L2AZE4</accession>
<dbReference type="GO" id="GO:0031519">
    <property type="term" value="C:PcG protein complex"/>
    <property type="evidence" value="ECO:0007669"/>
    <property type="project" value="TreeGrafter"/>
</dbReference>
<dbReference type="SMART" id="SM00355">
    <property type="entry name" value="ZnF_C2H2"/>
    <property type="match status" value="2"/>
</dbReference>
<sequence>PHACADCGRAFAVASHLTAHRRIHTGEKPFPCPHCGKRFRQRSGLVTHQRGH</sequence>
<dbReference type="GO" id="GO:0008270">
    <property type="term" value="F:zinc ion binding"/>
    <property type="evidence" value="ECO:0007669"/>
    <property type="project" value="UniProtKB-KW"/>
</dbReference>
<organism evidence="9 10">
    <name type="scientific">Heliornis fulica</name>
    <name type="common">sungrebe</name>
    <dbReference type="NCBI Taxonomy" id="54369"/>
    <lineage>
        <taxon>Eukaryota</taxon>
        <taxon>Metazoa</taxon>
        <taxon>Chordata</taxon>
        <taxon>Craniata</taxon>
        <taxon>Vertebrata</taxon>
        <taxon>Euteleostomi</taxon>
        <taxon>Archelosauria</taxon>
        <taxon>Archosauria</taxon>
        <taxon>Dinosauria</taxon>
        <taxon>Saurischia</taxon>
        <taxon>Theropoda</taxon>
        <taxon>Coelurosauria</taxon>
        <taxon>Aves</taxon>
        <taxon>Neognathae</taxon>
        <taxon>Neoaves</taxon>
        <taxon>Gruiformes</taxon>
        <taxon>Heliornithidae</taxon>
        <taxon>Heliornis</taxon>
    </lineage>
</organism>
<dbReference type="InterPro" id="IPR036236">
    <property type="entry name" value="Znf_C2H2_sf"/>
</dbReference>
<dbReference type="EMBL" id="VXBZ01008855">
    <property type="protein sequence ID" value="NXP52361.1"/>
    <property type="molecule type" value="Genomic_DNA"/>
</dbReference>
<dbReference type="AlphaFoldDB" id="A0A7L2AZE4"/>
<dbReference type="Gene3D" id="3.30.160.60">
    <property type="entry name" value="Classic Zinc Finger"/>
    <property type="match status" value="2"/>
</dbReference>
<comment type="subcellular location">
    <subcellularLocation>
        <location evidence="1">Nucleus</location>
    </subcellularLocation>
</comment>
<dbReference type="PROSITE" id="PS50157">
    <property type="entry name" value="ZINC_FINGER_C2H2_2"/>
    <property type="match status" value="2"/>
</dbReference>
<evidence type="ECO:0000256" key="7">
    <source>
        <dbReference type="PROSITE-ProRule" id="PRU00042"/>
    </source>
</evidence>
<evidence type="ECO:0000256" key="5">
    <source>
        <dbReference type="ARBA" id="ARBA00022833"/>
    </source>
</evidence>
<evidence type="ECO:0000256" key="1">
    <source>
        <dbReference type="ARBA" id="ARBA00004123"/>
    </source>
</evidence>
<dbReference type="PANTHER" id="PTHR14003">
    <property type="entry name" value="TRANSCRIPTIONAL REPRESSOR PROTEIN YY"/>
    <property type="match status" value="1"/>
</dbReference>
<reference evidence="9 10" key="1">
    <citation type="submission" date="2019-09" db="EMBL/GenBank/DDBJ databases">
        <title>Bird 10,000 Genomes (B10K) Project - Family phase.</title>
        <authorList>
            <person name="Zhang G."/>
        </authorList>
    </citation>
    <scope>NUCLEOTIDE SEQUENCE [LARGE SCALE GENOMIC DNA]</scope>
    <source>
        <strain evidence="9">B10K-DU-001-55</strain>
        <tissue evidence="9">Muscle</tissue>
    </source>
</reference>
<evidence type="ECO:0000256" key="4">
    <source>
        <dbReference type="ARBA" id="ARBA00022771"/>
    </source>
</evidence>
<evidence type="ECO:0000259" key="8">
    <source>
        <dbReference type="PROSITE" id="PS50157"/>
    </source>
</evidence>
<keyword evidence="10" id="KW-1185">Reference proteome</keyword>
<keyword evidence="3" id="KW-0677">Repeat</keyword>
<dbReference type="OrthoDB" id="3437960at2759"/>
<dbReference type="Pfam" id="PF00096">
    <property type="entry name" value="zf-C2H2"/>
    <property type="match status" value="2"/>
</dbReference>
<dbReference type="SUPFAM" id="SSF57667">
    <property type="entry name" value="beta-beta-alpha zinc fingers"/>
    <property type="match status" value="1"/>
</dbReference>
<proteinExistence type="predicted"/>
<evidence type="ECO:0000256" key="6">
    <source>
        <dbReference type="ARBA" id="ARBA00023242"/>
    </source>
</evidence>
<dbReference type="GO" id="GO:0005667">
    <property type="term" value="C:transcription regulator complex"/>
    <property type="evidence" value="ECO:0007669"/>
    <property type="project" value="TreeGrafter"/>
</dbReference>
<feature type="domain" description="C2H2-type" evidence="8">
    <location>
        <begin position="30"/>
        <end position="52"/>
    </location>
</feature>
<dbReference type="PROSITE" id="PS00028">
    <property type="entry name" value="ZINC_FINGER_C2H2_1"/>
    <property type="match status" value="2"/>
</dbReference>
<name>A0A7L2AZE4_9GRUI</name>
<feature type="domain" description="C2H2-type" evidence="8">
    <location>
        <begin position="2"/>
        <end position="29"/>
    </location>
</feature>
<gene>
    <name evidence="9" type="primary">Znf316_1</name>
    <name evidence="9" type="ORF">HELFUL_R14976</name>
</gene>
<feature type="non-terminal residue" evidence="9">
    <location>
        <position position="52"/>
    </location>
</feature>
<keyword evidence="4 7" id="KW-0863">Zinc-finger</keyword>
<keyword evidence="5" id="KW-0862">Zinc</keyword>
<feature type="non-terminal residue" evidence="9">
    <location>
        <position position="1"/>
    </location>
</feature>
<dbReference type="GO" id="GO:0000785">
    <property type="term" value="C:chromatin"/>
    <property type="evidence" value="ECO:0007669"/>
    <property type="project" value="TreeGrafter"/>
</dbReference>
<dbReference type="FunFam" id="3.30.160.60:FF:000710">
    <property type="entry name" value="Zinc finger protein 768"/>
    <property type="match status" value="1"/>
</dbReference>
<comment type="caution">
    <text evidence="9">The sequence shown here is derived from an EMBL/GenBank/DDBJ whole genome shotgun (WGS) entry which is preliminary data.</text>
</comment>
<evidence type="ECO:0000313" key="10">
    <source>
        <dbReference type="Proteomes" id="UP000590868"/>
    </source>
</evidence>
<dbReference type="PANTHER" id="PTHR14003:SF23">
    <property type="entry name" value="ZINC FINGER PROTEIN 143"/>
    <property type="match status" value="1"/>
</dbReference>
<dbReference type="Proteomes" id="UP000590868">
    <property type="component" value="Unassembled WGS sequence"/>
</dbReference>
<evidence type="ECO:0000256" key="3">
    <source>
        <dbReference type="ARBA" id="ARBA00022737"/>
    </source>
</evidence>